<evidence type="ECO:0000313" key="2">
    <source>
        <dbReference type="EMBL" id="AVP98133.1"/>
    </source>
</evidence>
<dbReference type="NCBIfam" id="TIGR00135">
    <property type="entry name" value="gatC"/>
    <property type="match status" value="1"/>
</dbReference>
<dbReference type="SUPFAM" id="SSF141000">
    <property type="entry name" value="Glu-tRNAGln amidotransferase C subunit"/>
    <property type="match status" value="1"/>
</dbReference>
<dbReference type="GO" id="GO:0050567">
    <property type="term" value="F:glutaminyl-tRNA synthase (glutamine-hydrolyzing) activity"/>
    <property type="evidence" value="ECO:0007669"/>
    <property type="project" value="UniProtKB-UniRule"/>
</dbReference>
<dbReference type="GO" id="GO:0070681">
    <property type="term" value="P:glutaminyl-tRNAGln biosynthesis via transamidation"/>
    <property type="evidence" value="ECO:0007669"/>
    <property type="project" value="TreeGrafter"/>
</dbReference>
<dbReference type="GO" id="GO:0005524">
    <property type="term" value="F:ATP binding"/>
    <property type="evidence" value="ECO:0007669"/>
    <property type="project" value="UniProtKB-KW"/>
</dbReference>
<dbReference type="EMBL" id="CP027860">
    <property type="protein sequence ID" value="AVP98133.1"/>
    <property type="molecule type" value="Genomic_DNA"/>
</dbReference>
<gene>
    <name evidence="1" type="primary">gatC</name>
    <name evidence="2" type="ORF">C7S18_13440</name>
</gene>
<keyword evidence="1" id="KW-0648">Protein biosynthesis</keyword>
<dbReference type="KEGG" id="xba:C7S18_13440"/>
<evidence type="ECO:0000256" key="1">
    <source>
        <dbReference type="HAMAP-Rule" id="MF_00122"/>
    </source>
</evidence>
<dbReference type="HAMAP" id="MF_00122">
    <property type="entry name" value="GatC"/>
    <property type="match status" value="1"/>
</dbReference>
<proteinExistence type="inferred from homology"/>
<dbReference type="Pfam" id="PF02686">
    <property type="entry name" value="GatC"/>
    <property type="match status" value="1"/>
</dbReference>
<evidence type="ECO:0000313" key="3">
    <source>
        <dbReference type="Proteomes" id="UP000241074"/>
    </source>
</evidence>
<dbReference type="OrthoDB" id="9794326at2"/>
<dbReference type="Gene3D" id="1.10.20.60">
    <property type="entry name" value="Glu-tRNAGln amidotransferase C subunit, N-terminal domain"/>
    <property type="match status" value="1"/>
</dbReference>
<keyword evidence="1" id="KW-0067">ATP-binding</keyword>
<comment type="subunit">
    <text evidence="1">Heterotrimer of A, B and C subunits.</text>
</comment>
<dbReference type="PANTHER" id="PTHR15004">
    <property type="entry name" value="GLUTAMYL-TRNA(GLN) AMIDOTRANSFERASE SUBUNIT C, MITOCHONDRIAL"/>
    <property type="match status" value="1"/>
</dbReference>
<reference evidence="2 3" key="2">
    <citation type="submission" date="2018-03" db="EMBL/GenBank/DDBJ databases">
        <authorList>
            <person name="Keele B.F."/>
        </authorList>
    </citation>
    <scope>NUCLEOTIDE SEQUENCE [LARGE SCALE GENOMIC DNA]</scope>
    <source>
        <strain evidence="2 3">D13</strain>
    </source>
</reference>
<organism evidence="2 3">
    <name type="scientific">Ahniella affigens</name>
    <dbReference type="NCBI Taxonomy" id="2021234"/>
    <lineage>
        <taxon>Bacteria</taxon>
        <taxon>Pseudomonadati</taxon>
        <taxon>Pseudomonadota</taxon>
        <taxon>Gammaproteobacteria</taxon>
        <taxon>Lysobacterales</taxon>
        <taxon>Rhodanobacteraceae</taxon>
        <taxon>Ahniella</taxon>
    </lineage>
</organism>
<dbReference type="PANTHER" id="PTHR15004:SF0">
    <property type="entry name" value="GLUTAMYL-TRNA(GLN) AMIDOTRANSFERASE SUBUNIT C, MITOCHONDRIAL"/>
    <property type="match status" value="1"/>
</dbReference>
<keyword evidence="1" id="KW-0547">Nucleotide-binding</keyword>
<accession>A0A2P1PTG4</accession>
<comment type="similarity">
    <text evidence="1">Belongs to the GatC family.</text>
</comment>
<sequence length="93" mass="10188">MEQATIHKLATLARLALSPELEQRLAADLSELLGLVSELQRVDVNGVLPMAHPHDAIAPLRPDVPEVIDHSPALERLAPDMSQGLYRVPKVIE</sequence>
<keyword evidence="2" id="KW-0808">Transferase</keyword>
<dbReference type="Proteomes" id="UP000241074">
    <property type="component" value="Chromosome"/>
</dbReference>
<keyword evidence="3" id="KW-1185">Reference proteome</keyword>
<dbReference type="GO" id="GO:0050566">
    <property type="term" value="F:asparaginyl-tRNA synthase (glutamine-hydrolyzing) activity"/>
    <property type="evidence" value="ECO:0007669"/>
    <property type="project" value="RHEA"/>
</dbReference>
<dbReference type="GO" id="GO:0006450">
    <property type="term" value="P:regulation of translational fidelity"/>
    <property type="evidence" value="ECO:0007669"/>
    <property type="project" value="InterPro"/>
</dbReference>
<dbReference type="GO" id="GO:0016740">
    <property type="term" value="F:transferase activity"/>
    <property type="evidence" value="ECO:0007669"/>
    <property type="project" value="UniProtKB-KW"/>
</dbReference>
<dbReference type="EC" id="6.3.5.-" evidence="1"/>
<comment type="function">
    <text evidence="1">Allows the formation of correctly charged Asn-tRNA(Asn) or Gln-tRNA(Gln) through the transamidation of misacylated Asp-tRNA(Asn) or Glu-tRNA(Gln) in organisms which lack either or both of asparaginyl-tRNA or glutaminyl-tRNA synthetases. The reaction takes place in the presence of glutamine and ATP through an activated phospho-Asp-tRNA(Asn) or phospho-Glu-tRNA(Gln).</text>
</comment>
<keyword evidence="1" id="KW-0436">Ligase</keyword>
<name>A0A2P1PTG4_9GAMM</name>
<comment type="catalytic activity">
    <reaction evidence="1">
        <text>L-aspartyl-tRNA(Asn) + L-glutamine + ATP + H2O = L-asparaginyl-tRNA(Asn) + L-glutamate + ADP + phosphate + 2 H(+)</text>
        <dbReference type="Rhea" id="RHEA:14513"/>
        <dbReference type="Rhea" id="RHEA-COMP:9674"/>
        <dbReference type="Rhea" id="RHEA-COMP:9677"/>
        <dbReference type="ChEBI" id="CHEBI:15377"/>
        <dbReference type="ChEBI" id="CHEBI:15378"/>
        <dbReference type="ChEBI" id="CHEBI:29985"/>
        <dbReference type="ChEBI" id="CHEBI:30616"/>
        <dbReference type="ChEBI" id="CHEBI:43474"/>
        <dbReference type="ChEBI" id="CHEBI:58359"/>
        <dbReference type="ChEBI" id="CHEBI:78515"/>
        <dbReference type="ChEBI" id="CHEBI:78516"/>
        <dbReference type="ChEBI" id="CHEBI:456216"/>
    </reaction>
</comment>
<dbReference type="AlphaFoldDB" id="A0A2P1PTG4"/>
<comment type="catalytic activity">
    <reaction evidence="1">
        <text>L-glutamyl-tRNA(Gln) + L-glutamine + ATP + H2O = L-glutaminyl-tRNA(Gln) + L-glutamate + ADP + phosphate + H(+)</text>
        <dbReference type="Rhea" id="RHEA:17521"/>
        <dbReference type="Rhea" id="RHEA-COMP:9681"/>
        <dbReference type="Rhea" id="RHEA-COMP:9684"/>
        <dbReference type="ChEBI" id="CHEBI:15377"/>
        <dbReference type="ChEBI" id="CHEBI:15378"/>
        <dbReference type="ChEBI" id="CHEBI:29985"/>
        <dbReference type="ChEBI" id="CHEBI:30616"/>
        <dbReference type="ChEBI" id="CHEBI:43474"/>
        <dbReference type="ChEBI" id="CHEBI:58359"/>
        <dbReference type="ChEBI" id="CHEBI:78520"/>
        <dbReference type="ChEBI" id="CHEBI:78521"/>
        <dbReference type="ChEBI" id="CHEBI:456216"/>
    </reaction>
</comment>
<reference evidence="2 3" key="1">
    <citation type="submission" date="2018-03" db="EMBL/GenBank/DDBJ databases">
        <title>Ahniella affigens gen. nov., sp. nov., a gammaproteobacterium isolated from sandy soil near a stream.</title>
        <authorList>
            <person name="Ko Y."/>
            <person name="Kim J.-H."/>
        </authorList>
    </citation>
    <scope>NUCLEOTIDE SEQUENCE [LARGE SCALE GENOMIC DNA]</scope>
    <source>
        <strain evidence="2 3">D13</strain>
    </source>
</reference>
<dbReference type="InterPro" id="IPR036113">
    <property type="entry name" value="Asp/Glu-ADT_sf_sub_c"/>
</dbReference>
<protein>
    <recommendedName>
        <fullName evidence="1">Aspartyl/glutamyl-tRNA(Asn/Gln) amidotransferase subunit C</fullName>
        <shortName evidence="1">Asp/Glu-ADT subunit C</shortName>
        <ecNumber evidence="1">6.3.5.-</ecNumber>
    </recommendedName>
</protein>
<dbReference type="RefSeq" id="WP_106892053.1">
    <property type="nucleotide sequence ID" value="NZ_CP027860.1"/>
</dbReference>
<dbReference type="GO" id="GO:0006412">
    <property type="term" value="P:translation"/>
    <property type="evidence" value="ECO:0007669"/>
    <property type="project" value="UniProtKB-UniRule"/>
</dbReference>
<dbReference type="InterPro" id="IPR003837">
    <property type="entry name" value="GatC"/>
</dbReference>